<sequence>MEEKIDLIKEKLSNGKSYFKNGKAVAEVNLSDLNELISLAYDINNYRLNTLWNLEQSSNTCKEYEVCKEKYEEVLKQIKGITNGVENPIIKDVNRIVKKSLENN</sequence>
<evidence type="ECO:0000313" key="2">
    <source>
        <dbReference type="Proteomes" id="UP000075476"/>
    </source>
</evidence>
<proteinExistence type="predicted"/>
<dbReference type="RefSeq" id="WP_061662413.1">
    <property type="nucleotide sequence ID" value="NZ_LOMO01000001.1"/>
</dbReference>
<gene>
    <name evidence="1" type="ORF">AT268_31725</name>
</gene>
<dbReference type="AlphaFoldDB" id="A0A9X0MJR6"/>
<evidence type="ECO:0000313" key="1">
    <source>
        <dbReference type="EMBL" id="KXY51074.1"/>
    </source>
</evidence>
<reference evidence="1 2" key="1">
    <citation type="submission" date="2015-12" db="EMBL/GenBank/DDBJ databases">
        <title>Bacillus cereus Group isolate.</title>
        <authorList>
            <person name="Kovac J."/>
        </authorList>
    </citation>
    <scope>NUCLEOTIDE SEQUENCE [LARGE SCALE GENOMIC DNA]</scope>
    <source>
        <strain evidence="1 2">FSL K6-0073</strain>
    </source>
</reference>
<name>A0A9X0MJR6_BACCE</name>
<accession>A0A9X0MJR6</accession>
<organism evidence="1 2">
    <name type="scientific">Bacillus cereus</name>
    <dbReference type="NCBI Taxonomy" id="1396"/>
    <lineage>
        <taxon>Bacteria</taxon>
        <taxon>Bacillati</taxon>
        <taxon>Bacillota</taxon>
        <taxon>Bacilli</taxon>
        <taxon>Bacillales</taxon>
        <taxon>Bacillaceae</taxon>
        <taxon>Bacillus</taxon>
        <taxon>Bacillus cereus group</taxon>
    </lineage>
</organism>
<dbReference type="EMBL" id="LOMO01000001">
    <property type="protein sequence ID" value="KXY51074.1"/>
    <property type="molecule type" value="Genomic_DNA"/>
</dbReference>
<comment type="caution">
    <text evidence="1">The sequence shown here is derived from an EMBL/GenBank/DDBJ whole genome shotgun (WGS) entry which is preliminary data.</text>
</comment>
<dbReference type="Proteomes" id="UP000075476">
    <property type="component" value="Unassembled WGS sequence"/>
</dbReference>
<protein>
    <submittedName>
        <fullName evidence="1">Uncharacterized protein</fullName>
    </submittedName>
</protein>